<evidence type="ECO:0000313" key="2">
    <source>
        <dbReference type="EMBL" id="RVT51552.1"/>
    </source>
</evidence>
<sequence length="187" mass="20204">MTADDIAALYASRGDLAYDGEGITQWQHAWQCGELAREAGATPALQLAAWLHDLGHLMTGLDGTPTLQGHDDRHESLAARVLEPLFGTAVAAPVALHVLAKRYLVSTQPRYRDRLSPDSVRSLALQGGTMDDAACGAFARQAFADDAVRLRVWDDTGKRSDWQPVVDASARLRKLMDAVAAAEGGRR</sequence>
<dbReference type="AlphaFoldDB" id="A0A3S2U305"/>
<dbReference type="PANTHER" id="PTHR40202:SF1">
    <property type="entry name" value="HD DOMAIN-CONTAINING PROTEIN"/>
    <property type="match status" value="1"/>
</dbReference>
<proteinExistence type="predicted"/>
<dbReference type="Gene3D" id="1.10.3210.10">
    <property type="entry name" value="Hypothetical protein af1432"/>
    <property type="match status" value="1"/>
</dbReference>
<dbReference type="SUPFAM" id="SSF109604">
    <property type="entry name" value="HD-domain/PDEase-like"/>
    <property type="match status" value="1"/>
</dbReference>
<dbReference type="Proteomes" id="UP000288178">
    <property type="component" value="Unassembled WGS sequence"/>
</dbReference>
<gene>
    <name evidence="2" type="ORF">ENE75_12085</name>
</gene>
<protein>
    <submittedName>
        <fullName evidence="2">HD domain-containing protein</fullName>
    </submittedName>
</protein>
<dbReference type="InterPro" id="IPR052567">
    <property type="entry name" value="OP_Dioxygenase"/>
</dbReference>
<reference evidence="2 3" key="1">
    <citation type="submission" date="2019-01" db="EMBL/GenBank/DDBJ databases">
        <authorList>
            <person name="Chen W.-M."/>
        </authorList>
    </citation>
    <scope>NUCLEOTIDE SEQUENCE [LARGE SCALE GENOMIC DNA]</scope>
    <source>
        <strain evidence="2 3">ICH-3</strain>
    </source>
</reference>
<dbReference type="CDD" id="cd00077">
    <property type="entry name" value="HDc"/>
    <property type="match status" value="1"/>
</dbReference>
<dbReference type="InterPro" id="IPR006674">
    <property type="entry name" value="HD_domain"/>
</dbReference>
<name>A0A3S2U305_9BURK</name>
<dbReference type="RefSeq" id="WP_128198553.1">
    <property type="nucleotide sequence ID" value="NZ_SACT01000003.1"/>
</dbReference>
<accession>A0A3S2U305</accession>
<dbReference type="Pfam" id="PF01966">
    <property type="entry name" value="HD"/>
    <property type="match status" value="1"/>
</dbReference>
<keyword evidence="3" id="KW-1185">Reference proteome</keyword>
<feature type="domain" description="HD" evidence="1">
    <location>
        <begin position="27"/>
        <end position="89"/>
    </location>
</feature>
<evidence type="ECO:0000313" key="3">
    <source>
        <dbReference type="Proteomes" id="UP000288178"/>
    </source>
</evidence>
<dbReference type="EMBL" id="SACT01000003">
    <property type="protein sequence ID" value="RVT51552.1"/>
    <property type="molecule type" value="Genomic_DNA"/>
</dbReference>
<dbReference type="PANTHER" id="PTHR40202">
    <property type="match status" value="1"/>
</dbReference>
<dbReference type="OrthoDB" id="823268at2"/>
<dbReference type="InterPro" id="IPR003607">
    <property type="entry name" value="HD/PDEase_dom"/>
</dbReference>
<comment type="caution">
    <text evidence="2">The sequence shown here is derived from an EMBL/GenBank/DDBJ whole genome shotgun (WGS) entry which is preliminary data.</text>
</comment>
<evidence type="ECO:0000259" key="1">
    <source>
        <dbReference type="Pfam" id="PF01966"/>
    </source>
</evidence>
<organism evidence="2 3">
    <name type="scientific">Rubrivivax albus</name>
    <dbReference type="NCBI Taxonomy" id="2499835"/>
    <lineage>
        <taxon>Bacteria</taxon>
        <taxon>Pseudomonadati</taxon>
        <taxon>Pseudomonadota</taxon>
        <taxon>Betaproteobacteria</taxon>
        <taxon>Burkholderiales</taxon>
        <taxon>Sphaerotilaceae</taxon>
        <taxon>Rubrivivax</taxon>
    </lineage>
</organism>